<evidence type="ECO:0000313" key="4">
    <source>
        <dbReference type="Proteomes" id="UP001266305"/>
    </source>
</evidence>
<accession>A0ABQ9W867</accession>
<feature type="region of interest" description="Disordered" evidence="1">
    <location>
        <begin position="109"/>
        <end position="136"/>
    </location>
</feature>
<dbReference type="InterPro" id="IPR036400">
    <property type="entry name" value="Cyt_B5-like_heme/steroid_sf"/>
</dbReference>
<sequence>MLLNVELVLLGPTGCGCPGDCGVWGLGRGGRGEPCRLSASHWKAGLQLGAAAPVRRVRNPRIMRSLGKGLATFCLDKHALRDKYDDLSDLNAVQMESVREREMQFKENYDHAGRLLKPGEEPSEYTDEEDTKDHNK</sequence>
<keyword evidence="4" id="KW-1185">Reference proteome</keyword>
<protein>
    <submittedName>
        <fullName evidence="3">Uncharacterized protein</fullName>
    </submittedName>
</protein>
<organism evidence="3 4">
    <name type="scientific">Saguinus oedipus</name>
    <name type="common">Cotton-top tamarin</name>
    <name type="synonym">Oedipomidas oedipus</name>
    <dbReference type="NCBI Taxonomy" id="9490"/>
    <lineage>
        <taxon>Eukaryota</taxon>
        <taxon>Metazoa</taxon>
        <taxon>Chordata</taxon>
        <taxon>Craniata</taxon>
        <taxon>Vertebrata</taxon>
        <taxon>Euteleostomi</taxon>
        <taxon>Mammalia</taxon>
        <taxon>Eutheria</taxon>
        <taxon>Euarchontoglires</taxon>
        <taxon>Primates</taxon>
        <taxon>Haplorrhini</taxon>
        <taxon>Platyrrhini</taxon>
        <taxon>Cebidae</taxon>
        <taxon>Callitrichinae</taxon>
        <taxon>Saguinus</taxon>
    </lineage>
</organism>
<gene>
    <name evidence="3" type="ORF">P7K49_004694</name>
</gene>
<reference evidence="3 4" key="1">
    <citation type="submission" date="2023-05" db="EMBL/GenBank/DDBJ databases">
        <title>B98-5 Cell Line De Novo Hybrid Assembly: An Optical Mapping Approach.</title>
        <authorList>
            <person name="Kananen K."/>
            <person name="Auerbach J.A."/>
            <person name="Kautto E."/>
            <person name="Blachly J.S."/>
        </authorList>
    </citation>
    <scope>NUCLEOTIDE SEQUENCE [LARGE SCALE GENOMIC DNA]</scope>
    <source>
        <strain evidence="3">B95-8</strain>
        <tissue evidence="3">Cell line</tissue>
    </source>
</reference>
<feature type="compositionally biased region" description="Basic and acidic residues" evidence="1">
    <location>
        <begin position="109"/>
        <end position="120"/>
    </location>
</feature>
<comment type="caution">
    <text evidence="3">The sequence shown here is derived from an EMBL/GenBank/DDBJ whole genome shotgun (WGS) entry which is preliminary data.</text>
</comment>
<feature type="signal peptide" evidence="2">
    <location>
        <begin position="1"/>
        <end position="15"/>
    </location>
</feature>
<evidence type="ECO:0000313" key="3">
    <source>
        <dbReference type="EMBL" id="KAK2117807.1"/>
    </source>
</evidence>
<feature type="chain" id="PRO_5046576130" evidence="2">
    <location>
        <begin position="16"/>
        <end position="136"/>
    </location>
</feature>
<dbReference type="Proteomes" id="UP001266305">
    <property type="component" value="Unassembled WGS sequence"/>
</dbReference>
<dbReference type="Gene3D" id="3.10.120.10">
    <property type="entry name" value="Cytochrome b5-like heme/steroid binding domain"/>
    <property type="match status" value="1"/>
</dbReference>
<feature type="compositionally biased region" description="Acidic residues" evidence="1">
    <location>
        <begin position="121"/>
        <end position="130"/>
    </location>
</feature>
<keyword evidence="2" id="KW-0732">Signal</keyword>
<name>A0ABQ9W867_SAGOE</name>
<proteinExistence type="predicted"/>
<dbReference type="EMBL" id="JASSZA010000002">
    <property type="protein sequence ID" value="KAK2117807.1"/>
    <property type="molecule type" value="Genomic_DNA"/>
</dbReference>
<evidence type="ECO:0000256" key="2">
    <source>
        <dbReference type="SAM" id="SignalP"/>
    </source>
</evidence>
<evidence type="ECO:0000256" key="1">
    <source>
        <dbReference type="SAM" id="MobiDB-lite"/>
    </source>
</evidence>